<dbReference type="KEGG" id="fal:FRAAL0446"/>
<evidence type="ECO:0000313" key="3">
    <source>
        <dbReference type="Proteomes" id="UP000000657"/>
    </source>
</evidence>
<dbReference type="HOGENOM" id="CLU_1213358_0_0_11"/>
<evidence type="ECO:0000256" key="1">
    <source>
        <dbReference type="SAM" id="MobiDB-lite"/>
    </source>
</evidence>
<keyword evidence="3" id="KW-1185">Reference proteome</keyword>
<name>Q0RTH7_FRAAA</name>
<dbReference type="Proteomes" id="UP000000657">
    <property type="component" value="Chromosome"/>
</dbReference>
<feature type="compositionally biased region" description="Low complexity" evidence="1">
    <location>
        <begin position="10"/>
        <end position="22"/>
    </location>
</feature>
<proteinExistence type="predicted"/>
<dbReference type="AntiFam" id="ANF00057">
    <property type="entry name" value="Translation of E. coli type CRISPR repeat"/>
</dbReference>
<gene>
    <name evidence="2" type="ordered locus">FRAAL0446</name>
</gene>
<feature type="region of interest" description="Disordered" evidence="1">
    <location>
        <begin position="1"/>
        <end position="30"/>
    </location>
</feature>
<evidence type="ECO:0000313" key="2">
    <source>
        <dbReference type="EMBL" id="CAJ59121.1"/>
    </source>
</evidence>
<dbReference type="eggNOG" id="ENOG5031TN0">
    <property type="taxonomic scope" value="Bacteria"/>
</dbReference>
<feature type="region of interest" description="Disordered" evidence="1">
    <location>
        <begin position="165"/>
        <end position="185"/>
    </location>
</feature>
<dbReference type="EMBL" id="CT573213">
    <property type="protein sequence ID" value="CAJ59121.1"/>
    <property type="molecule type" value="Genomic_DNA"/>
</dbReference>
<sequence length="228" mass="23870">MHARAEVTIRSSPPARGSSGRVRGSDPRRRVVPARAGIFLIAAPIVVTLDRRPRPRGDLPRTISDAIGAVLSSPPARGSSPALGAAPDAVPVVPARAGIFPSCPSPPTRRSGRPRPRGDLPQAARKKTRRRQSSPPARGSSSRGGGPANDFRVVPARAGIFLPELRTGGGVRGRPRPRGDLPARPGLRGWFALSSPPARGSSPTLGRPDGLELVVPARAGIFPDSVYH</sequence>
<accession>Q0RTH7</accession>
<dbReference type="AlphaFoldDB" id="Q0RTH7"/>
<reference evidence="2 3" key="1">
    <citation type="journal article" date="2007" name="Genome Res.">
        <title>Genome characteristics of facultatively symbiotic Frankia sp. strains reflect host range and host plant biogeography.</title>
        <authorList>
            <person name="Normand P."/>
            <person name="Lapierre P."/>
            <person name="Tisa L.S."/>
            <person name="Gogarten J.P."/>
            <person name="Alloisio N."/>
            <person name="Bagnarol E."/>
            <person name="Bassi C.A."/>
            <person name="Berry A.M."/>
            <person name="Bickhart D.M."/>
            <person name="Choisne N."/>
            <person name="Couloux A."/>
            <person name="Cournoyer B."/>
            <person name="Cruveiller S."/>
            <person name="Daubin V."/>
            <person name="Demange N."/>
            <person name="Francino M.P."/>
            <person name="Goltsman E."/>
            <person name="Huang Y."/>
            <person name="Kopp O.R."/>
            <person name="Labarre L."/>
            <person name="Lapidus A."/>
            <person name="Lavire C."/>
            <person name="Marechal J."/>
            <person name="Martinez M."/>
            <person name="Mastronunzio J.E."/>
            <person name="Mullin B.C."/>
            <person name="Niemann J."/>
            <person name="Pujic P."/>
            <person name="Rawnsley T."/>
            <person name="Rouy Z."/>
            <person name="Schenowitz C."/>
            <person name="Sellstedt A."/>
            <person name="Tavares F."/>
            <person name="Tomkins J.P."/>
            <person name="Vallenet D."/>
            <person name="Valverde C."/>
            <person name="Wall L.G."/>
            <person name="Wang Y."/>
            <person name="Medigue C."/>
            <person name="Benson D.R."/>
        </authorList>
    </citation>
    <scope>NUCLEOTIDE SEQUENCE [LARGE SCALE GENOMIC DNA]</scope>
    <source>
        <strain evidence="3">DSM 45986 / CECT 9034 / ACN14a</strain>
    </source>
</reference>
<protein>
    <submittedName>
        <fullName evidence="2">Uncharacterized protein</fullName>
    </submittedName>
</protein>
<organism evidence="2 3">
    <name type="scientific">Frankia alni (strain DSM 45986 / CECT 9034 / ACN14a)</name>
    <dbReference type="NCBI Taxonomy" id="326424"/>
    <lineage>
        <taxon>Bacteria</taxon>
        <taxon>Bacillati</taxon>
        <taxon>Actinomycetota</taxon>
        <taxon>Actinomycetes</taxon>
        <taxon>Frankiales</taxon>
        <taxon>Frankiaceae</taxon>
        <taxon>Frankia</taxon>
    </lineage>
</organism>
<feature type="region of interest" description="Disordered" evidence="1">
    <location>
        <begin position="97"/>
        <end position="151"/>
    </location>
</feature>